<name>A0ABU1L9Y4_9FLAO</name>
<evidence type="ECO:0000313" key="1">
    <source>
        <dbReference type="EMBL" id="MDR6403527.1"/>
    </source>
</evidence>
<comment type="caution">
    <text evidence="1">The sequence shown here is derived from an EMBL/GenBank/DDBJ whole genome shotgun (WGS) entry which is preliminary data.</text>
</comment>
<sequence>MLNNCRRLLKINGLTENIYGSTSRIQIFAKSTKKLKRHILQPNGFLPHHLNGSSLFVD</sequence>
<organism evidence="1 2">
    <name type="scientific">Chryseobacterium geocarposphaerae</name>
    <dbReference type="NCBI Taxonomy" id="1416776"/>
    <lineage>
        <taxon>Bacteria</taxon>
        <taxon>Pseudomonadati</taxon>
        <taxon>Bacteroidota</taxon>
        <taxon>Flavobacteriia</taxon>
        <taxon>Flavobacteriales</taxon>
        <taxon>Weeksellaceae</taxon>
        <taxon>Chryseobacterium group</taxon>
        <taxon>Chryseobacterium</taxon>
    </lineage>
</organism>
<keyword evidence="2" id="KW-1185">Reference proteome</keyword>
<reference evidence="1 2" key="1">
    <citation type="submission" date="2023-07" db="EMBL/GenBank/DDBJ databases">
        <title>Sorghum-associated microbial communities from plants grown in Nebraska, USA.</title>
        <authorList>
            <person name="Schachtman D."/>
        </authorList>
    </citation>
    <scope>NUCLEOTIDE SEQUENCE [LARGE SCALE GENOMIC DNA]</scope>
    <source>
        <strain evidence="1 2">DS1709</strain>
    </source>
</reference>
<protein>
    <submittedName>
        <fullName evidence="1">Uncharacterized protein</fullName>
    </submittedName>
</protein>
<accession>A0ABU1L9Y4</accession>
<dbReference type="EMBL" id="JAVDQS010000001">
    <property type="protein sequence ID" value="MDR6403527.1"/>
    <property type="molecule type" value="Genomic_DNA"/>
</dbReference>
<proteinExistence type="predicted"/>
<evidence type="ECO:0000313" key="2">
    <source>
        <dbReference type="Proteomes" id="UP001184853"/>
    </source>
</evidence>
<dbReference type="Proteomes" id="UP001184853">
    <property type="component" value="Unassembled WGS sequence"/>
</dbReference>
<dbReference type="RefSeq" id="WP_181898034.1">
    <property type="nucleotide sequence ID" value="NZ_JAVDQS010000001.1"/>
</dbReference>
<gene>
    <name evidence="1" type="ORF">J2781_000431</name>
</gene>